<reference evidence="4 5" key="1">
    <citation type="journal article" date="2017" name="Eur. J. Clin. Microbiol. Infect. Dis.">
        <title>Uncommonly isolated clinical Pseudomonas: identification and phylogenetic assignation.</title>
        <authorList>
            <person name="Mulet M."/>
            <person name="Gomila M."/>
            <person name="Ramirez A."/>
            <person name="Cardew S."/>
            <person name="Moore E.R."/>
            <person name="Lalucat J."/>
            <person name="Garcia-Valdes E."/>
        </authorList>
    </citation>
    <scope>NUCLEOTIDE SEQUENCE [LARGE SCALE GENOMIC DNA]</scope>
    <source>
        <strain evidence="4 5">SD129</strain>
    </source>
</reference>
<feature type="transmembrane region" description="Helical" evidence="1">
    <location>
        <begin position="111"/>
        <end position="131"/>
    </location>
</feature>
<protein>
    <recommendedName>
        <fullName evidence="6">Alpha/beta-hydrolase family protein</fullName>
    </recommendedName>
</protein>
<accession>A0A5R9QFE1</accession>
<comment type="caution">
    <text evidence="4">The sequence shown here is derived from an EMBL/GenBank/DDBJ whole genome shotgun (WGS) entry which is preliminary data.</text>
</comment>
<evidence type="ECO:0000313" key="4">
    <source>
        <dbReference type="EMBL" id="TLX63638.1"/>
    </source>
</evidence>
<feature type="transmembrane region" description="Helical" evidence="1">
    <location>
        <begin position="72"/>
        <end position="91"/>
    </location>
</feature>
<dbReference type="InterPro" id="IPR012037">
    <property type="entry name" value="Alpha/beta-hydrolase_fam"/>
</dbReference>
<evidence type="ECO:0000259" key="2">
    <source>
        <dbReference type="Pfam" id="PF10081"/>
    </source>
</evidence>
<proteinExistence type="predicted"/>
<evidence type="ECO:0000259" key="3">
    <source>
        <dbReference type="Pfam" id="PF15420"/>
    </source>
</evidence>
<name>A0A5R9QFE1_9GAMM</name>
<dbReference type="InterPro" id="IPR027788">
    <property type="entry name" value="Alpha/beta-hydrolase_N_dom"/>
</dbReference>
<keyword evidence="1" id="KW-0472">Membrane</keyword>
<gene>
    <name evidence="4" type="ORF">DN820_09630</name>
</gene>
<dbReference type="Pfam" id="PF15420">
    <property type="entry name" value="Abhydrolase_9_N"/>
    <property type="match status" value="1"/>
</dbReference>
<keyword evidence="1" id="KW-1133">Transmembrane helix</keyword>
<feature type="transmembrane region" description="Helical" evidence="1">
    <location>
        <begin position="191"/>
        <end position="208"/>
    </location>
</feature>
<dbReference type="AlphaFoldDB" id="A0A5R9QFE1"/>
<dbReference type="Pfam" id="PF10081">
    <property type="entry name" value="Abhydrolase_9"/>
    <property type="match status" value="1"/>
</dbReference>
<evidence type="ECO:0000313" key="5">
    <source>
        <dbReference type="Proteomes" id="UP000306753"/>
    </source>
</evidence>
<dbReference type="PIRSF" id="PIRSF007542">
    <property type="entry name" value="UCP007542"/>
    <property type="match status" value="1"/>
</dbReference>
<dbReference type="Proteomes" id="UP000306753">
    <property type="component" value="Unassembled WGS sequence"/>
</dbReference>
<keyword evidence="1" id="KW-0812">Transmembrane</keyword>
<dbReference type="EMBL" id="QLAG01000010">
    <property type="protein sequence ID" value="TLX63638.1"/>
    <property type="molecule type" value="Genomic_DNA"/>
</dbReference>
<keyword evidence="5" id="KW-1185">Reference proteome</keyword>
<feature type="transmembrane region" description="Helical" evidence="1">
    <location>
        <begin position="45"/>
        <end position="66"/>
    </location>
</feature>
<evidence type="ECO:0008006" key="6">
    <source>
        <dbReference type="Google" id="ProtNLM"/>
    </source>
</evidence>
<feature type="domain" description="Alpha/beta-hydrolase N-terminal" evidence="3">
    <location>
        <begin position="61"/>
        <end position="268"/>
    </location>
</feature>
<feature type="transmembrane region" description="Helical" evidence="1">
    <location>
        <begin position="151"/>
        <end position="171"/>
    </location>
</feature>
<feature type="domain" description="Alpha/beta-hydrolase catalytic" evidence="2">
    <location>
        <begin position="285"/>
        <end position="573"/>
    </location>
</feature>
<sequence length="599" mass="66432">MRRRRNCRTAGCLEHLGPPPRACTPLGLTGVPVLYRSALSSWRSLSGLGILLGTLFFCAALTPTLVPRSAMAQGVLSGCAFAAGYGLGVLWRWLWRYLEIPEPPQQTRIPVNLVIELVCLALALFCLSQAAGWQNSIRERMGMEPVTSSHPFQVCLVALLSFVVLLALARLYRALSRWISRRSDRFLPRRVANVIGVALALVLFWSVATDLLGRLAFRALDASFAQYDALLEPEAEQPTSPLKTGSAASLLRWDELGRTGREYIGSAPTAADIAAISGREALEPIRVYVGLRAADTPEERAALALRELIRVGAFERSVLVLVTPTGTGWIDPAAMNSVEYLHHGDIASVALQYSYLNSPLSLLVESDYGTDVARALFATVYDYWTSLPKDRRPRLYLHGLSLGAMHSERSAELYQMIGDPVDGALWSGPPFESRGWRTITEARNPGSPQWLPEFRDGAFVRFMNQHGLASPAGAEWGPMRLVYLQYASDPIVFFDYRTFYRRPDWTRSPRGPDVSPELRWFPVVTMLQLALDMIVTTPPPPGHGHVYAPRDYIEAWIAVTDVQDWPSESIERLKDHLTREMTAAAAQPGDEAPYENRGG</sequence>
<organism evidence="4 5">
    <name type="scientific">Stutzerimonas nosocomialis</name>
    <dbReference type="NCBI Taxonomy" id="1056496"/>
    <lineage>
        <taxon>Bacteria</taxon>
        <taxon>Pseudomonadati</taxon>
        <taxon>Pseudomonadota</taxon>
        <taxon>Gammaproteobacteria</taxon>
        <taxon>Pseudomonadales</taxon>
        <taxon>Pseudomonadaceae</taxon>
        <taxon>Stutzerimonas</taxon>
    </lineage>
</organism>
<dbReference type="InterPro" id="IPR027787">
    <property type="entry name" value="Alpha/beta-hydrolase_catalytic"/>
</dbReference>
<evidence type="ECO:0000256" key="1">
    <source>
        <dbReference type="SAM" id="Phobius"/>
    </source>
</evidence>